<dbReference type="EC" id="3.4.19.13" evidence="3"/>
<dbReference type="Pfam" id="PF01019">
    <property type="entry name" value="G_glu_transpept"/>
    <property type="match status" value="1"/>
</dbReference>
<comment type="caution">
    <text evidence="5">The sequence shown here is derived from an EMBL/GenBank/DDBJ whole genome shotgun (WGS) entry which is preliminary data.</text>
</comment>
<feature type="active site" description="Nucleophile" evidence="1">
    <location>
        <position position="388"/>
    </location>
</feature>
<protein>
    <recommendedName>
        <fullName evidence="3">Glutathione hydrolase</fullName>
        <ecNumber evidence="3">2.3.2.2</ecNumber>
        <ecNumber evidence="3">3.4.19.13</ecNumber>
    </recommendedName>
    <alternativeName>
        <fullName evidence="3">Gamma-glutamyltransferase</fullName>
    </alternativeName>
</protein>
<dbReference type="EMBL" id="MNBE01000665">
    <property type="protein sequence ID" value="OKO99023.1"/>
    <property type="molecule type" value="Genomic_DNA"/>
</dbReference>
<evidence type="ECO:0000256" key="3">
    <source>
        <dbReference type="RuleBase" id="RU368068"/>
    </source>
</evidence>
<dbReference type="Proteomes" id="UP000186955">
    <property type="component" value="Unassembled WGS sequence"/>
</dbReference>
<dbReference type="InterPro" id="IPR043138">
    <property type="entry name" value="GGT_lsub"/>
</dbReference>
<gene>
    <name evidence="5" type="ORF">PENSUB_8940</name>
</gene>
<dbReference type="InterPro" id="IPR000101">
    <property type="entry name" value="GGT_peptidase"/>
</dbReference>
<keyword evidence="3" id="KW-0012">Acyltransferase</keyword>
<dbReference type="OrthoDB" id="1081007at2759"/>
<proteinExistence type="predicted"/>
<dbReference type="Gene3D" id="1.10.246.130">
    <property type="match status" value="1"/>
</dbReference>
<keyword evidence="3" id="KW-0808">Transferase</keyword>
<feature type="binding site" evidence="2">
    <location>
        <position position="430"/>
    </location>
    <ligand>
        <name>L-glutamate</name>
        <dbReference type="ChEBI" id="CHEBI:29985"/>
    </ligand>
</feature>
<evidence type="ECO:0000256" key="1">
    <source>
        <dbReference type="PIRSR" id="PIRSR600101-1"/>
    </source>
</evidence>
<feature type="binding site" evidence="2">
    <location>
        <position position="103"/>
    </location>
    <ligand>
        <name>L-glutamate</name>
        <dbReference type="ChEBI" id="CHEBI:29985"/>
    </ligand>
</feature>
<dbReference type="GO" id="GO:0006751">
    <property type="term" value="P:glutathione catabolic process"/>
    <property type="evidence" value="ECO:0007669"/>
    <property type="project" value="UniProtKB-UniRule"/>
</dbReference>
<dbReference type="GO" id="GO:0005886">
    <property type="term" value="C:plasma membrane"/>
    <property type="evidence" value="ECO:0007669"/>
    <property type="project" value="TreeGrafter"/>
</dbReference>
<evidence type="ECO:0000256" key="2">
    <source>
        <dbReference type="PIRSR" id="PIRSR600101-2"/>
    </source>
</evidence>
<dbReference type="PANTHER" id="PTHR11686:SF62">
    <property type="entry name" value="GLUTATHIONE HYDROLASE"/>
    <property type="match status" value="1"/>
</dbReference>
<evidence type="ECO:0000256" key="4">
    <source>
        <dbReference type="SAM" id="SignalP"/>
    </source>
</evidence>
<feature type="binding site" evidence="2">
    <location>
        <begin position="458"/>
        <end position="459"/>
    </location>
    <ligand>
        <name>L-glutamate</name>
        <dbReference type="ChEBI" id="CHEBI:29985"/>
    </ligand>
</feature>
<dbReference type="AlphaFoldDB" id="A0A1Q5TFL8"/>
<comment type="function">
    <text evidence="3">Gamma-glutamyltransferase.</text>
</comment>
<dbReference type="Gene3D" id="3.60.20.40">
    <property type="match status" value="1"/>
</dbReference>
<sequence length="577" mass="63120">MKGIKAFGLALVYSSFAPFTLALEYSFTQNVTAQGMNGAVSCENSICSQAGASMLRRGGNAADAIVATVLCVGVTGLYNSGISGGGFALVRLPNNTYEMVDFREKAPGYASETMFVNDKNASQVGGKASGVPGQLRGLEYIRKRYGKLDWKTLIAPAIEVADTGFLFGHDMEWMVNWTLKNAPLLNSSQPNLFTQDPAWKPDFAPNGTLLKRGDIMTRKRYAGALRNISDNGAEDFYTGSTARTMLRAIRHYGGNMTERDLMNYTVVQREPKQVQYRNYTLTSTVAPSSGTVLLNILGVLDNYDDFFTNTSTTNRSTHRMVEAIKFGYAYRNSFGDPGFVPNVTNLETTMLSQARIQRIYRNIDDNSVHGNVSFYDPDHKWTPESFGTSHMVTSDKDGLVFSLTTTTNLPFGSHVMVPETGIVLNSQMDDFSTPNTTNGFGYPPTPNNFIKPGKRPLSSISPIIAVRDDGSFAFATGAAGGSHIPTTTLQTLIHALDENLSPSDALARPRLHDQLFPNYVEIPDTYNNATVDYLVSLGHEIKRVDEWSYAQAISQSPQGLFVAAAEPRQLESGAFAV</sequence>
<accession>A0A1Q5TFL8</accession>
<feature type="binding site" evidence="2">
    <location>
        <position position="481"/>
    </location>
    <ligand>
        <name>L-glutamate</name>
        <dbReference type="ChEBI" id="CHEBI:29985"/>
    </ligand>
</feature>
<dbReference type="GO" id="GO:0103068">
    <property type="term" value="F:leukotriene C4 gamma-glutamyl transferase activity"/>
    <property type="evidence" value="ECO:0007669"/>
    <property type="project" value="UniProtKB-EC"/>
</dbReference>
<feature type="signal peptide" evidence="4">
    <location>
        <begin position="1"/>
        <end position="22"/>
    </location>
</feature>
<dbReference type="NCBIfam" id="TIGR00066">
    <property type="entry name" value="g_glut_trans"/>
    <property type="match status" value="1"/>
</dbReference>
<keyword evidence="3" id="KW-0378">Hydrolase</keyword>
<organism evidence="5 6">
    <name type="scientific">Penicillium subrubescens</name>
    <dbReference type="NCBI Taxonomy" id="1316194"/>
    <lineage>
        <taxon>Eukaryota</taxon>
        <taxon>Fungi</taxon>
        <taxon>Dikarya</taxon>
        <taxon>Ascomycota</taxon>
        <taxon>Pezizomycotina</taxon>
        <taxon>Eurotiomycetes</taxon>
        <taxon>Eurotiomycetidae</taxon>
        <taxon>Eurotiales</taxon>
        <taxon>Aspergillaceae</taxon>
        <taxon>Penicillium</taxon>
    </lineage>
</organism>
<comment type="catalytic activity">
    <reaction evidence="3">
        <text>an N-terminal (5-L-glutamyl)-[peptide] + an alpha-amino acid = 5-L-glutamyl amino acid + an N-terminal L-alpha-aminoacyl-[peptide]</text>
        <dbReference type="Rhea" id="RHEA:23904"/>
        <dbReference type="Rhea" id="RHEA-COMP:9780"/>
        <dbReference type="Rhea" id="RHEA-COMP:9795"/>
        <dbReference type="ChEBI" id="CHEBI:77644"/>
        <dbReference type="ChEBI" id="CHEBI:78597"/>
        <dbReference type="ChEBI" id="CHEBI:78599"/>
        <dbReference type="ChEBI" id="CHEBI:78608"/>
        <dbReference type="EC" id="2.3.2.2"/>
    </reaction>
</comment>
<feature type="binding site" evidence="2">
    <location>
        <begin position="406"/>
        <end position="408"/>
    </location>
    <ligand>
        <name>L-glutamate</name>
        <dbReference type="ChEBI" id="CHEBI:29985"/>
    </ligand>
</feature>
<dbReference type="EC" id="2.3.2.2" evidence="3"/>
<dbReference type="InterPro" id="IPR029055">
    <property type="entry name" value="Ntn_hydrolases_N"/>
</dbReference>
<evidence type="ECO:0000313" key="5">
    <source>
        <dbReference type="EMBL" id="OKO99023.1"/>
    </source>
</evidence>
<keyword evidence="4" id="KW-0732">Signal</keyword>
<dbReference type="PANTHER" id="PTHR11686">
    <property type="entry name" value="GAMMA GLUTAMYL TRANSPEPTIDASE"/>
    <property type="match status" value="1"/>
</dbReference>
<evidence type="ECO:0000313" key="6">
    <source>
        <dbReference type="Proteomes" id="UP000186955"/>
    </source>
</evidence>
<dbReference type="SUPFAM" id="SSF56235">
    <property type="entry name" value="N-terminal nucleophile aminohydrolases (Ntn hydrolases)"/>
    <property type="match status" value="1"/>
</dbReference>
<name>A0A1Q5TFL8_9EURO</name>
<keyword evidence="6" id="KW-1185">Reference proteome</keyword>
<comment type="catalytic activity">
    <reaction evidence="3">
        <text>glutathione + H2O = L-cysteinylglycine + L-glutamate</text>
        <dbReference type="Rhea" id="RHEA:28807"/>
        <dbReference type="ChEBI" id="CHEBI:15377"/>
        <dbReference type="ChEBI" id="CHEBI:29985"/>
        <dbReference type="ChEBI" id="CHEBI:57925"/>
        <dbReference type="ChEBI" id="CHEBI:61694"/>
        <dbReference type="EC" id="3.4.19.13"/>
    </reaction>
</comment>
<comment type="catalytic activity">
    <reaction evidence="3">
        <text>an S-substituted glutathione + H2O = an S-substituted L-cysteinylglycine + L-glutamate</text>
        <dbReference type="Rhea" id="RHEA:59468"/>
        <dbReference type="ChEBI" id="CHEBI:15377"/>
        <dbReference type="ChEBI" id="CHEBI:29985"/>
        <dbReference type="ChEBI" id="CHEBI:90779"/>
        <dbReference type="ChEBI" id="CHEBI:143103"/>
        <dbReference type="EC" id="3.4.19.13"/>
    </reaction>
</comment>
<dbReference type="FunFam" id="1.10.246.130:FF:000001">
    <property type="entry name" value="Gamma-glutamyltransferase 5 isoform 1"/>
    <property type="match status" value="1"/>
</dbReference>
<reference evidence="5 6" key="1">
    <citation type="submission" date="2016-10" db="EMBL/GenBank/DDBJ databases">
        <title>Genome sequence of the ascomycete fungus Penicillium subrubescens.</title>
        <authorList>
            <person name="De Vries R.P."/>
            <person name="Peng M."/>
            <person name="Dilokpimol A."/>
            <person name="Hilden K."/>
            <person name="Makela M.R."/>
            <person name="Grigoriev I."/>
            <person name="Riley R."/>
            <person name="Granchi Z."/>
        </authorList>
    </citation>
    <scope>NUCLEOTIDE SEQUENCE [LARGE SCALE GENOMIC DNA]</scope>
    <source>
        <strain evidence="5 6">CBS 132785</strain>
    </source>
</reference>
<dbReference type="STRING" id="1316194.A0A1Q5TFL8"/>
<feature type="chain" id="PRO_5012795841" description="Glutathione hydrolase" evidence="4">
    <location>
        <begin position="23"/>
        <end position="577"/>
    </location>
</feature>
<comment type="pathway">
    <text evidence="3">Mycotoxin biosynthesis.</text>
</comment>
<dbReference type="GO" id="GO:0036374">
    <property type="term" value="F:glutathione hydrolase activity"/>
    <property type="evidence" value="ECO:0007669"/>
    <property type="project" value="UniProtKB-UniRule"/>
</dbReference>
<dbReference type="PRINTS" id="PR01210">
    <property type="entry name" value="GGTRANSPTASE"/>
</dbReference>
<dbReference type="InterPro" id="IPR043137">
    <property type="entry name" value="GGT_ssub_C"/>
</dbReference>